<dbReference type="InterPro" id="IPR001767">
    <property type="entry name" value="Hedgehog_Hint"/>
</dbReference>
<dbReference type="InterPro" id="IPR003587">
    <property type="entry name" value="Hint_dom_N"/>
</dbReference>
<dbReference type="GO" id="GO:0016539">
    <property type="term" value="P:intein-mediated protein splicing"/>
    <property type="evidence" value="ECO:0007669"/>
    <property type="project" value="InterPro"/>
</dbReference>
<keyword evidence="1" id="KW-0217">Developmental protein</keyword>
<protein>
    <submittedName>
        <fullName evidence="6">Hint domain-containing protein</fullName>
    </submittedName>
</protein>
<dbReference type="SMART" id="SM00306">
    <property type="entry name" value="HintN"/>
    <property type="match status" value="1"/>
</dbReference>
<dbReference type="WBParaSite" id="PSAMB.scaffold2556size22587.g18359.t1">
    <property type="protein sequence ID" value="PSAMB.scaffold2556size22587.g18359.t1"/>
    <property type="gene ID" value="PSAMB.scaffold2556size22587.g18359"/>
</dbReference>
<dbReference type="GO" id="GO:0016540">
    <property type="term" value="P:protein autoprocessing"/>
    <property type="evidence" value="ECO:0007669"/>
    <property type="project" value="InterPro"/>
</dbReference>
<evidence type="ECO:0000256" key="1">
    <source>
        <dbReference type="ARBA" id="ARBA00022473"/>
    </source>
</evidence>
<dbReference type="Proteomes" id="UP000887566">
    <property type="component" value="Unplaced"/>
</dbReference>
<keyword evidence="3" id="KW-0732">Signal</keyword>
<feature type="compositionally biased region" description="Basic and acidic residues" evidence="2">
    <location>
        <begin position="61"/>
        <end position="89"/>
    </location>
</feature>
<evidence type="ECO:0000313" key="5">
    <source>
        <dbReference type="Proteomes" id="UP000887566"/>
    </source>
</evidence>
<dbReference type="PANTHER" id="PTHR46706:SF12">
    <property type="entry name" value="PROTEIN QUA-1-RELATED"/>
    <property type="match status" value="1"/>
</dbReference>
<dbReference type="AlphaFoldDB" id="A0A914VWX7"/>
<evidence type="ECO:0000313" key="6">
    <source>
        <dbReference type="WBParaSite" id="PSAMB.scaffold2556size22587.g18359.t1"/>
    </source>
</evidence>
<dbReference type="PANTHER" id="PTHR46706">
    <property type="entry name" value="PROTEIN QUA-1-RELATED"/>
    <property type="match status" value="1"/>
</dbReference>
<dbReference type="InterPro" id="IPR006141">
    <property type="entry name" value="Intein_N"/>
</dbReference>
<feature type="domain" description="Hint" evidence="4">
    <location>
        <begin position="279"/>
        <end position="380"/>
    </location>
</feature>
<evidence type="ECO:0000256" key="2">
    <source>
        <dbReference type="SAM" id="MobiDB-lite"/>
    </source>
</evidence>
<accession>A0A914VWX7</accession>
<dbReference type="InterPro" id="IPR036844">
    <property type="entry name" value="Hint_dom_sf"/>
</dbReference>
<name>A0A914VWX7_9BILA</name>
<dbReference type="Gene3D" id="2.170.16.10">
    <property type="entry name" value="Hedgehog/Intein (Hint) domain"/>
    <property type="match status" value="1"/>
</dbReference>
<feature type="chain" id="PRO_5037034315" evidence="3">
    <location>
        <begin position="22"/>
        <end position="485"/>
    </location>
</feature>
<feature type="region of interest" description="Disordered" evidence="2">
    <location>
        <begin position="61"/>
        <end position="100"/>
    </location>
</feature>
<evidence type="ECO:0000259" key="4">
    <source>
        <dbReference type="SMART" id="SM00306"/>
    </source>
</evidence>
<dbReference type="SUPFAM" id="SSF51294">
    <property type="entry name" value="Hedgehog/intein (Hint) domain"/>
    <property type="match status" value="1"/>
</dbReference>
<dbReference type="CDD" id="cd00081">
    <property type="entry name" value="Hint"/>
    <property type="match status" value="1"/>
</dbReference>
<evidence type="ECO:0000256" key="3">
    <source>
        <dbReference type="SAM" id="SignalP"/>
    </source>
</evidence>
<dbReference type="Pfam" id="PF01079">
    <property type="entry name" value="Hint"/>
    <property type="match status" value="1"/>
</dbReference>
<reference evidence="6" key="1">
    <citation type="submission" date="2022-11" db="UniProtKB">
        <authorList>
            <consortium name="WormBaseParasite"/>
        </authorList>
    </citation>
    <scope>IDENTIFICATION</scope>
</reference>
<sequence>MLRLVIFNALLVILQIEYIRASFCGSGAVPFRLDVLPSGAVSMGCAVPSCFGGEEGGVGAHQHEDSKFKPSDETANRKDGFIRDGDSQRPRFRQKTAPRQKAICEDVASSSACGGPNQWVGGIGENKAGDRPLKLQCCTYSGLAQSTVLGSSVIGENEALVGGEVLTNNRQTAFDVISNVQKVISPSQKVQYRVTVRRMSCLPDPDEEFNKVDSVVEKEIDTIIAESPGVPPAPQGPPQAPFFAQNGFGSAPGVFAPAPVFAPAVAAAPVAVYPGAGPIACFSADSLLVTKTGQTKRMDELKIGDEILSTTFGPQAIFVSVESFLHRLPDTKTQFLRIETSDGSVIKLTKQHIIFVIKENEGEFLAAQYIKLGDQLLRRDRKEFSPFSVTNLTMVEEIGAFAPMTSNGLLVVNGMVASCHSVNKMLSLQQTFFGLVRQFESFFSRWQQIFDSVVGDNNGFIDMPTGTWQLLSVLEYIIPISPFTS</sequence>
<dbReference type="PROSITE" id="PS50817">
    <property type="entry name" value="INTEIN_N_TER"/>
    <property type="match status" value="1"/>
</dbReference>
<feature type="signal peptide" evidence="3">
    <location>
        <begin position="1"/>
        <end position="21"/>
    </location>
</feature>
<dbReference type="InterPro" id="IPR052140">
    <property type="entry name" value="Dev_Signal_Hedgehog-like"/>
</dbReference>
<organism evidence="5 6">
    <name type="scientific">Plectus sambesii</name>
    <dbReference type="NCBI Taxonomy" id="2011161"/>
    <lineage>
        <taxon>Eukaryota</taxon>
        <taxon>Metazoa</taxon>
        <taxon>Ecdysozoa</taxon>
        <taxon>Nematoda</taxon>
        <taxon>Chromadorea</taxon>
        <taxon>Plectida</taxon>
        <taxon>Plectina</taxon>
        <taxon>Plectoidea</taxon>
        <taxon>Plectidae</taxon>
        <taxon>Plectus</taxon>
    </lineage>
</organism>
<proteinExistence type="predicted"/>
<keyword evidence="5" id="KW-1185">Reference proteome</keyword>